<accession>A0A645JRP8</accession>
<name>A0A645JRP8_9ZZZZ</name>
<reference evidence="1" key="1">
    <citation type="submission" date="2019-08" db="EMBL/GenBank/DDBJ databases">
        <authorList>
            <person name="Kucharzyk K."/>
            <person name="Murdoch R.W."/>
            <person name="Higgins S."/>
            <person name="Loffler F."/>
        </authorList>
    </citation>
    <scope>NUCLEOTIDE SEQUENCE</scope>
</reference>
<protein>
    <submittedName>
        <fullName evidence="1">Uncharacterized protein</fullName>
    </submittedName>
</protein>
<comment type="caution">
    <text evidence="1">The sequence shown here is derived from an EMBL/GenBank/DDBJ whole genome shotgun (WGS) entry which is preliminary data.</text>
</comment>
<dbReference type="AlphaFoldDB" id="A0A645JRP8"/>
<dbReference type="EMBL" id="VSSQ01139693">
    <property type="protein sequence ID" value="MPN62123.1"/>
    <property type="molecule type" value="Genomic_DNA"/>
</dbReference>
<sequence length="81" mass="9057">MADAVEHRREIIFGGSQQRNGRILPVVNHVGTALGRPVFGVINTHASLWIPGDAADVDADAAQLRRERLRHRIRRQRGQVT</sequence>
<evidence type="ECO:0000313" key="1">
    <source>
        <dbReference type="EMBL" id="MPN62123.1"/>
    </source>
</evidence>
<gene>
    <name evidence="1" type="ORF">SDC9_209870</name>
</gene>
<proteinExistence type="predicted"/>
<organism evidence="1">
    <name type="scientific">bioreactor metagenome</name>
    <dbReference type="NCBI Taxonomy" id="1076179"/>
    <lineage>
        <taxon>unclassified sequences</taxon>
        <taxon>metagenomes</taxon>
        <taxon>ecological metagenomes</taxon>
    </lineage>
</organism>